<dbReference type="GO" id="GO:0016226">
    <property type="term" value="P:iron-sulfur cluster assembly"/>
    <property type="evidence" value="ECO:0007669"/>
    <property type="project" value="InterPro"/>
</dbReference>
<dbReference type="EMBL" id="FNBX01000023">
    <property type="protein sequence ID" value="SDG00734.1"/>
    <property type="molecule type" value="Genomic_DNA"/>
</dbReference>
<dbReference type="InterPro" id="IPR033756">
    <property type="entry name" value="YlxH/NBP35"/>
</dbReference>
<sequence length="295" mass="30853">MASCASCSQAGGCSSATTKGGDGNCNNPMALQDKAIAARLGHIRHKIFVMSGKGGVGKSSVTVNTAAALAHKGYKVGILDVDIHGPSVPNLLGLTSTVEMDETTHALLPAAYDENLAVISMDTLLKDKDQAVLWRGPKKTAAIRQFIADVQWGELDFLLIDSPPGTGDEHMTVLQCIPDALCVVVTTPQEISLADVRKAINFLQYANAAVLGVVENMSGLICPHCHKEIDLFKKGGGEELAKRYDLRFLGAIPLDPASVVAADRGVPVVSLEGESAAKTAFAHLADAIAAAADAR</sequence>
<feature type="binding site" evidence="6">
    <location>
        <begin position="52"/>
        <end position="59"/>
    </location>
    <ligand>
        <name>ATP</name>
        <dbReference type="ChEBI" id="CHEBI:30616"/>
    </ligand>
</feature>
<evidence type="ECO:0000313" key="7">
    <source>
        <dbReference type="EMBL" id="SDG00734.1"/>
    </source>
</evidence>
<keyword evidence="3 6" id="KW-0067">ATP-binding</keyword>
<dbReference type="RefSeq" id="WP_092155180.1">
    <property type="nucleotide sequence ID" value="NZ_FNBX01000023.1"/>
</dbReference>
<evidence type="ECO:0000256" key="2">
    <source>
        <dbReference type="ARBA" id="ARBA00022741"/>
    </source>
</evidence>
<dbReference type="HAMAP" id="MF_02040">
    <property type="entry name" value="Mrp_NBP35"/>
    <property type="match status" value="1"/>
</dbReference>
<keyword evidence="1 6" id="KW-0479">Metal-binding</keyword>
<dbReference type="InterPro" id="IPR000808">
    <property type="entry name" value="Mrp-like_CS"/>
</dbReference>
<keyword evidence="2 6" id="KW-0547">Nucleotide-binding</keyword>
<dbReference type="InterPro" id="IPR019591">
    <property type="entry name" value="Mrp/NBP35_ATP-bd"/>
</dbReference>
<comment type="similarity">
    <text evidence="6">Belongs to the Mrp/NBP35 ATP-binding proteins family.</text>
</comment>
<dbReference type="GO" id="GO:0051536">
    <property type="term" value="F:iron-sulfur cluster binding"/>
    <property type="evidence" value="ECO:0007669"/>
    <property type="project" value="UniProtKB-UniRule"/>
</dbReference>
<dbReference type="GO" id="GO:0005524">
    <property type="term" value="F:ATP binding"/>
    <property type="evidence" value="ECO:0007669"/>
    <property type="project" value="UniProtKB-UniRule"/>
</dbReference>
<keyword evidence="4 6" id="KW-0408">Iron</keyword>
<protein>
    <recommendedName>
        <fullName evidence="6">Iron-sulfur cluster carrier protein</fullName>
    </recommendedName>
</protein>
<evidence type="ECO:0000256" key="6">
    <source>
        <dbReference type="HAMAP-Rule" id="MF_02040"/>
    </source>
</evidence>
<dbReference type="GO" id="GO:0016887">
    <property type="term" value="F:ATP hydrolysis activity"/>
    <property type="evidence" value="ECO:0007669"/>
    <property type="project" value="UniProtKB-UniRule"/>
</dbReference>
<reference evidence="8" key="1">
    <citation type="submission" date="2016-10" db="EMBL/GenBank/DDBJ databases">
        <authorList>
            <person name="Varghese N."/>
            <person name="Submissions S."/>
        </authorList>
    </citation>
    <scope>NUCLEOTIDE SEQUENCE [LARGE SCALE GENOMIC DNA]</scope>
    <source>
        <strain evidence="8">KHC7</strain>
    </source>
</reference>
<comment type="subunit">
    <text evidence="6">Homodimer.</text>
</comment>
<proteinExistence type="inferred from homology"/>
<dbReference type="Proteomes" id="UP000199355">
    <property type="component" value="Unassembled WGS sequence"/>
</dbReference>
<evidence type="ECO:0000313" key="8">
    <source>
        <dbReference type="Proteomes" id="UP000199355"/>
    </source>
</evidence>
<comment type="function">
    <text evidence="6">Binds and transfers iron-sulfur (Fe-S) clusters to target apoproteins. Can hydrolyze ATP.</text>
</comment>
<dbReference type="OrthoDB" id="9809679at2"/>
<gene>
    <name evidence="7" type="ORF">SAMN05192586_12314</name>
</gene>
<dbReference type="PANTHER" id="PTHR23264:SF19">
    <property type="entry name" value="CYTOSOLIC FE-S CLUSTER ASSEMBLY FACTOR NUBP2"/>
    <property type="match status" value="1"/>
</dbReference>
<evidence type="ECO:0000256" key="4">
    <source>
        <dbReference type="ARBA" id="ARBA00023004"/>
    </source>
</evidence>
<keyword evidence="8" id="KW-1185">Reference proteome</keyword>
<dbReference type="Pfam" id="PF10609">
    <property type="entry name" value="ParA"/>
    <property type="match status" value="1"/>
</dbReference>
<dbReference type="Gene3D" id="3.40.50.300">
    <property type="entry name" value="P-loop containing nucleotide triphosphate hydrolases"/>
    <property type="match status" value="1"/>
</dbReference>
<organism evidence="7 8">
    <name type="scientific">Desulfovibrio legallii</name>
    <dbReference type="NCBI Taxonomy" id="571438"/>
    <lineage>
        <taxon>Bacteria</taxon>
        <taxon>Pseudomonadati</taxon>
        <taxon>Thermodesulfobacteriota</taxon>
        <taxon>Desulfovibrionia</taxon>
        <taxon>Desulfovibrionales</taxon>
        <taxon>Desulfovibrionaceae</taxon>
        <taxon>Desulfovibrio</taxon>
    </lineage>
</organism>
<evidence type="ECO:0000256" key="5">
    <source>
        <dbReference type="ARBA" id="ARBA00023014"/>
    </source>
</evidence>
<dbReference type="SUPFAM" id="SSF52540">
    <property type="entry name" value="P-loop containing nucleoside triphosphate hydrolases"/>
    <property type="match status" value="1"/>
</dbReference>
<dbReference type="FunFam" id="3.40.50.300:FF:001119">
    <property type="entry name" value="Iron-sulfur cluster carrier protein"/>
    <property type="match status" value="1"/>
</dbReference>
<name>A0A1G7QQI7_9BACT</name>
<dbReference type="InterPro" id="IPR027417">
    <property type="entry name" value="P-loop_NTPase"/>
</dbReference>
<dbReference type="GO" id="GO:0046872">
    <property type="term" value="F:metal ion binding"/>
    <property type="evidence" value="ECO:0007669"/>
    <property type="project" value="UniProtKB-KW"/>
</dbReference>
<keyword evidence="5 6" id="KW-0411">Iron-sulfur</keyword>
<dbReference type="PROSITE" id="PS01215">
    <property type="entry name" value="MRP"/>
    <property type="match status" value="1"/>
</dbReference>
<dbReference type="AlphaFoldDB" id="A0A1G7QQI7"/>
<keyword evidence="6" id="KW-0378">Hydrolase</keyword>
<accession>A0A1G7QQI7</accession>
<evidence type="ECO:0000256" key="3">
    <source>
        <dbReference type="ARBA" id="ARBA00022840"/>
    </source>
</evidence>
<dbReference type="GO" id="GO:0005829">
    <property type="term" value="C:cytosol"/>
    <property type="evidence" value="ECO:0007669"/>
    <property type="project" value="TreeGrafter"/>
</dbReference>
<dbReference type="STRING" id="571438.SAMN05192586_12314"/>
<dbReference type="PANTHER" id="PTHR23264">
    <property type="entry name" value="NUCLEOTIDE-BINDING PROTEIN NBP35 YEAST -RELATED"/>
    <property type="match status" value="1"/>
</dbReference>
<dbReference type="CDD" id="cd02037">
    <property type="entry name" value="Mrp_NBP35"/>
    <property type="match status" value="1"/>
</dbReference>
<evidence type="ECO:0000256" key="1">
    <source>
        <dbReference type="ARBA" id="ARBA00022723"/>
    </source>
</evidence>
<dbReference type="GO" id="GO:0140663">
    <property type="term" value="F:ATP-dependent FeS chaperone activity"/>
    <property type="evidence" value="ECO:0007669"/>
    <property type="project" value="InterPro"/>
</dbReference>